<evidence type="ECO:0000256" key="1">
    <source>
        <dbReference type="ARBA" id="ARBA00001936"/>
    </source>
</evidence>
<keyword evidence="4 8" id="KW-0378">Hydrolase</keyword>
<evidence type="ECO:0000256" key="4">
    <source>
        <dbReference type="ARBA" id="ARBA00022801"/>
    </source>
</evidence>
<dbReference type="PANTHER" id="PTHR12318:SF0">
    <property type="entry name" value="ACYL-COENZYME A DIPHOSPHATASE NUDT19"/>
    <property type="match status" value="1"/>
</dbReference>
<dbReference type="InterPro" id="IPR015797">
    <property type="entry name" value="NUDIX_hydrolase-like_dom_sf"/>
</dbReference>
<protein>
    <submittedName>
        <fullName evidence="8">NUDIX hydrolase</fullName>
    </submittedName>
</protein>
<evidence type="ECO:0000256" key="6">
    <source>
        <dbReference type="ARBA" id="ARBA00023211"/>
    </source>
</evidence>
<organism evidence="8 9">
    <name type="scientific">Ottowia pentelensis</name>
    <dbReference type="NCBI Taxonomy" id="511108"/>
    <lineage>
        <taxon>Bacteria</taxon>
        <taxon>Pseudomonadati</taxon>
        <taxon>Pseudomonadota</taxon>
        <taxon>Betaproteobacteria</taxon>
        <taxon>Burkholderiales</taxon>
        <taxon>Comamonadaceae</taxon>
        <taxon>Ottowia</taxon>
    </lineage>
</organism>
<dbReference type="Proteomes" id="UP001589834">
    <property type="component" value="Unassembled WGS sequence"/>
</dbReference>
<feature type="domain" description="Nudix hydrolase" evidence="7">
    <location>
        <begin position="11"/>
        <end position="217"/>
    </location>
</feature>
<comment type="cofactor">
    <cofactor evidence="2">
        <name>Mg(2+)</name>
        <dbReference type="ChEBI" id="CHEBI:18420"/>
    </cofactor>
</comment>
<reference evidence="8 9" key="1">
    <citation type="submission" date="2024-09" db="EMBL/GenBank/DDBJ databases">
        <authorList>
            <person name="Sun Q."/>
            <person name="Mori K."/>
        </authorList>
    </citation>
    <scope>NUCLEOTIDE SEQUENCE [LARGE SCALE GENOMIC DNA]</scope>
    <source>
        <strain evidence="8 9">NCAIM B.02336</strain>
    </source>
</reference>
<accession>A0ABV6PQL2</accession>
<dbReference type="Gene3D" id="3.90.79.10">
    <property type="entry name" value="Nucleoside Triphosphate Pyrophosphohydrolase"/>
    <property type="match status" value="1"/>
</dbReference>
<evidence type="ECO:0000256" key="5">
    <source>
        <dbReference type="ARBA" id="ARBA00022842"/>
    </source>
</evidence>
<proteinExistence type="predicted"/>
<comment type="caution">
    <text evidence="8">The sequence shown here is derived from an EMBL/GenBank/DDBJ whole genome shotgun (WGS) entry which is preliminary data.</text>
</comment>
<keyword evidence="5" id="KW-0460">Magnesium</keyword>
<evidence type="ECO:0000313" key="9">
    <source>
        <dbReference type="Proteomes" id="UP001589834"/>
    </source>
</evidence>
<dbReference type="GO" id="GO:0016787">
    <property type="term" value="F:hydrolase activity"/>
    <property type="evidence" value="ECO:0007669"/>
    <property type="project" value="UniProtKB-KW"/>
</dbReference>
<dbReference type="EMBL" id="JBHLTN010000010">
    <property type="protein sequence ID" value="MFC0592115.1"/>
    <property type="molecule type" value="Genomic_DNA"/>
</dbReference>
<evidence type="ECO:0000259" key="7">
    <source>
        <dbReference type="PROSITE" id="PS51462"/>
    </source>
</evidence>
<keyword evidence="3" id="KW-0479">Metal-binding</keyword>
<sequence>MQAKDITLDTPPRDAASVLLLRDGAAGLEVLLMRRHANSSVLGGAYVFPGGKLERSDSDHAMQARLDVPAAALHATLGEASLSVDFAAGLFVAALREAFEESGVLLATQAGQPLSADAQHRATAAVRSGTPLATLLARHDWRLDTHALAPWSRWITPRRPTMMNRRFDTRFFLAAAPAAQDVRHDDHEVTEARWLTPRAALGQYRDQKIDMAAPQIVSLMQLLRFADVASALADARTRAPPLVEPHTLEQGSDRILCYPGDPDYPLAAPALPTITRLIWRNQRFVPPDGFDAYLNESARE</sequence>
<comment type="cofactor">
    <cofactor evidence="1">
        <name>Mn(2+)</name>
        <dbReference type="ChEBI" id="CHEBI:29035"/>
    </cofactor>
</comment>
<evidence type="ECO:0000256" key="2">
    <source>
        <dbReference type="ARBA" id="ARBA00001946"/>
    </source>
</evidence>
<name>A0ABV6PQL2_9BURK</name>
<dbReference type="InterPro" id="IPR000086">
    <property type="entry name" value="NUDIX_hydrolase_dom"/>
</dbReference>
<dbReference type="PANTHER" id="PTHR12318">
    <property type="entry name" value="TESTOSTERONE-REGULATED PROTEIN RP2"/>
    <property type="match status" value="1"/>
</dbReference>
<keyword evidence="6" id="KW-0464">Manganese</keyword>
<dbReference type="RefSeq" id="WP_377481024.1">
    <property type="nucleotide sequence ID" value="NZ_JBHLTN010000010.1"/>
</dbReference>
<keyword evidence="9" id="KW-1185">Reference proteome</keyword>
<dbReference type="PROSITE" id="PS51462">
    <property type="entry name" value="NUDIX"/>
    <property type="match status" value="1"/>
</dbReference>
<evidence type="ECO:0000256" key="3">
    <source>
        <dbReference type="ARBA" id="ARBA00022723"/>
    </source>
</evidence>
<evidence type="ECO:0000313" key="8">
    <source>
        <dbReference type="EMBL" id="MFC0592115.1"/>
    </source>
</evidence>
<gene>
    <name evidence="8" type="ORF">ACFFGG_06055</name>
</gene>
<dbReference type="InterPro" id="IPR039121">
    <property type="entry name" value="NUDT19"/>
</dbReference>
<dbReference type="CDD" id="cd18870">
    <property type="entry name" value="NUDIX_AcylCoAdiphos_Nudt19"/>
    <property type="match status" value="1"/>
</dbReference>
<dbReference type="SUPFAM" id="SSF55811">
    <property type="entry name" value="Nudix"/>
    <property type="match status" value="1"/>
</dbReference>